<proteinExistence type="predicted"/>
<dbReference type="Proteomes" id="UP000021175">
    <property type="component" value="Unassembled WGS sequence"/>
</dbReference>
<protein>
    <submittedName>
        <fullName evidence="1">Uncharacterized protein</fullName>
    </submittedName>
</protein>
<evidence type="ECO:0000313" key="2">
    <source>
        <dbReference type="Proteomes" id="UP000021175"/>
    </source>
</evidence>
<organism evidence="1 2">
    <name type="scientific">Bacteroides fragilis str. 3783N1-6</name>
    <dbReference type="NCBI Taxonomy" id="1339310"/>
    <lineage>
        <taxon>Bacteria</taxon>
        <taxon>Pseudomonadati</taxon>
        <taxon>Bacteroidota</taxon>
        <taxon>Bacteroidia</taxon>
        <taxon>Bacteroidales</taxon>
        <taxon>Bacteroidaceae</taxon>
        <taxon>Bacteroides</taxon>
    </lineage>
</organism>
<dbReference type="AlphaFoldDB" id="A0AB73AQW5"/>
<accession>A0AB73AQW5</accession>
<dbReference type="EMBL" id="JGEU01000029">
    <property type="protein sequence ID" value="EYB11596.1"/>
    <property type="molecule type" value="Genomic_DNA"/>
</dbReference>
<evidence type="ECO:0000313" key="1">
    <source>
        <dbReference type="EMBL" id="EYB11596.1"/>
    </source>
</evidence>
<reference evidence="1 2" key="1">
    <citation type="submission" date="2014-02" db="EMBL/GenBank/DDBJ databases">
        <authorList>
            <person name="Sears C."/>
            <person name="Carroll K."/>
            <person name="Sack B.R."/>
            <person name="Qadri F."/>
            <person name="Myers L.L."/>
            <person name="Chung G.-T."/>
            <person name="Escheverria P."/>
            <person name="Fraser C.M."/>
            <person name="Sadzewicz L."/>
            <person name="Shefchek K.A."/>
            <person name="Tallon L."/>
            <person name="Das S.P."/>
            <person name="Daugherty S."/>
            <person name="Mongodin E.F."/>
        </authorList>
    </citation>
    <scope>NUCLEOTIDE SEQUENCE [LARGE SCALE GENOMIC DNA]</scope>
    <source>
        <strain evidence="1 2">3783N1-6</strain>
    </source>
</reference>
<name>A0AB73AQW5_BACFG</name>
<sequence length="45" mass="5598">MPSIPLHQIQKFRNRWLKYGQNYIENQKLIKTICKWSSYKFLIIK</sequence>
<gene>
    <name evidence="1" type="ORF">M119_0249</name>
</gene>
<comment type="caution">
    <text evidence="1">The sequence shown here is derived from an EMBL/GenBank/DDBJ whole genome shotgun (WGS) entry which is preliminary data.</text>
</comment>